<evidence type="ECO:0000313" key="3">
    <source>
        <dbReference type="EMBL" id="OIP97100.1"/>
    </source>
</evidence>
<gene>
    <name evidence="3" type="ORF">AUK40_04035</name>
</gene>
<dbReference type="GO" id="GO:0016787">
    <property type="term" value="F:hydrolase activity"/>
    <property type="evidence" value="ECO:0007669"/>
    <property type="project" value="UniProtKB-KW"/>
</dbReference>
<sequence length="370" mass="41081">MASTVSFLHTADSQFGTGFGTLPPQVADLKRTSQREGFSALVQHAIREKLDLFLLSGDVFDTAHPAIADISFVKKELERLETAGVQVFVIPGNHDSSGPGSLWDQYGPWPGHVFLSPGFTSVFLADQDIEIFGMGFDRSHSSDNPLAADKIVPKTSRSILLYHGAWQNFGRELTRDYPFSLADIEKIPCNYIALGHYHAYSVVLDRPDKKAVYSGDTEGLDFSANECGLRQAVQGEISPEGQVTIKPVPIKSLLMEYLELDVSTYTLAGLDHAIQEKADARTLLDVQLTGIPSIELFREIPVIEQACRHLFLFFRIIDRTVDVQVNDLQKAQTYQGLYYRALKDKLAKATTEEEKTAIRQALQIGLAAFQ</sequence>
<dbReference type="InterPro" id="IPR050535">
    <property type="entry name" value="DNA_Repair-Maintenance_Comp"/>
</dbReference>
<evidence type="ECO:0000313" key="4">
    <source>
        <dbReference type="Proteomes" id="UP000183245"/>
    </source>
</evidence>
<dbReference type="InterPro" id="IPR004843">
    <property type="entry name" value="Calcineurin-like_PHP"/>
</dbReference>
<dbReference type="Gene3D" id="3.60.21.10">
    <property type="match status" value="1"/>
</dbReference>
<feature type="domain" description="Calcineurin-like phosphoesterase" evidence="2">
    <location>
        <begin position="7"/>
        <end position="199"/>
    </location>
</feature>
<dbReference type="InterPro" id="IPR041796">
    <property type="entry name" value="Mre11_N"/>
</dbReference>
<evidence type="ECO:0000259" key="2">
    <source>
        <dbReference type="Pfam" id="PF00149"/>
    </source>
</evidence>
<protein>
    <recommendedName>
        <fullName evidence="2">Calcineurin-like phosphoesterase domain-containing protein</fullName>
    </recommendedName>
</protein>
<comment type="caution">
    <text evidence="3">The sequence shown here is derived from an EMBL/GenBank/DDBJ whole genome shotgun (WGS) entry which is preliminary data.</text>
</comment>
<dbReference type="CDD" id="cd00840">
    <property type="entry name" value="MPP_Mre11_N"/>
    <property type="match status" value="1"/>
</dbReference>
<evidence type="ECO:0000256" key="1">
    <source>
        <dbReference type="ARBA" id="ARBA00022801"/>
    </source>
</evidence>
<reference evidence="3 4" key="1">
    <citation type="journal article" date="2016" name="Environ. Microbiol.">
        <title>Genomic resolution of a cold subsurface aquifer community provides metabolic insights for novel microbes adapted to high CO concentrations.</title>
        <authorList>
            <person name="Probst A.J."/>
            <person name="Castelle C.J."/>
            <person name="Singh A."/>
            <person name="Brown C.T."/>
            <person name="Anantharaman K."/>
            <person name="Sharon I."/>
            <person name="Hug L.A."/>
            <person name="Burstein D."/>
            <person name="Emerson J.B."/>
            <person name="Thomas B.C."/>
            <person name="Banfield J.F."/>
        </authorList>
    </citation>
    <scope>NUCLEOTIDE SEQUENCE [LARGE SCALE GENOMIC DNA]</scope>
    <source>
        <strain evidence="3">CG2_30_54_11</strain>
    </source>
</reference>
<dbReference type="STRING" id="1817892.AUK40_04035"/>
<accession>A0A1J5IJ68</accession>
<dbReference type="PANTHER" id="PTHR30337">
    <property type="entry name" value="COMPONENT OF ATP-DEPENDENT DSDNA EXONUCLEASE"/>
    <property type="match status" value="1"/>
</dbReference>
<dbReference type="EMBL" id="MNZT01000069">
    <property type="protein sequence ID" value="OIP97100.1"/>
    <property type="molecule type" value="Genomic_DNA"/>
</dbReference>
<name>A0A1J5IJ68_9BACT</name>
<keyword evidence="1" id="KW-0378">Hydrolase</keyword>
<dbReference type="Pfam" id="PF00149">
    <property type="entry name" value="Metallophos"/>
    <property type="match status" value="1"/>
</dbReference>
<dbReference type="AlphaFoldDB" id="A0A1J5IJ68"/>
<dbReference type="SUPFAM" id="SSF56300">
    <property type="entry name" value="Metallo-dependent phosphatases"/>
    <property type="match status" value="1"/>
</dbReference>
<dbReference type="InterPro" id="IPR029052">
    <property type="entry name" value="Metallo-depent_PP-like"/>
</dbReference>
<dbReference type="PANTHER" id="PTHR30337:SF7">
    <property type="entry name" value="PHOSPHOESTERASE"/>
    <property type="match status" value="1"/>
</dbReference>
<organism evidence="3 4">
    <name type="scientific">Candidatus Wirthbacteria bacterium CG2_30_54_11</name>
    <dbReference type="NCBI Taxonomy" id="1817892"/>
    <lineage>
        <taxon>Bacteria</taxon>
        <taxon>Candidatus Wirthbacteria</taxon>
    </lineage>
</organism>
<proteinExistence type="predicted"/>
<dbReference type="Proteomes" id="UP000183245">
    <property type="component" value="Unassembled WGS sequence"/>
</dbReference>